<protein>
    <submittedName>
        <fullName evidence="1">Uncharacterized protein</fullName>
    </submittedName>
</protein>
<dbReference type="AlphaFoldDB" id="A0A828Z9B9"/>
<evidence type="ECO:0000313" key="1">
    <source>
        <dbReference type="EMBL" id="EKR66528.1"/>
    </source>
</evidence>
<dbReference type="EMBL" id="AFLV02000003">
    <property type="protein sequence ID" value="EKR66528.1"/>
    <property type="molecule type" value="Genomic_DNA"/>
</dbReference>
<accession>A0A828Z9B9</accession>
<evidence type="ECO:0000313" key="2">
    <source>
        <dbReference type="Proteomes" id="UP000001338"/>
    </source>
</evidence>
<reference evidence="1 2" key="1">
    <citation type="submission" date="2012-10" db="EMBL/GenBank/DDBJ databases">
        <authorList>
            <person name="Harkins D.M."/>
            <person name="Durkin A.S."/>
            <person name="Brinkac L.M."/>
            <person name="Haft D.H."/>
            <person name="Selengut J.D."/>
            <person name="Sanka R."/>
            <person name="DePew J."/>
            <person name="Purushe J."/>
            <person name="Whelen A.C."/>
            <person name="Vinetz J.M."/>
            <person name="Sutton G.G."/>
            <person name="Nierman W.C."/>
            <person name="Fouts D.E."/>
        </authorList>
    </citation>
    <scope>NUCLEOTIDE SEQUENCE [LARGE SCALE GENOMIC DNA]</scope>
    <source>
        <strain evidence="1 2">2006001853</strain>
    </source>
</reference>
<organism evidence="1 2">
    <name type="scientific">Leptospira weilii str. 2006001853</name>
    <dbReference type="NCBI Taxonomy" id="1001589"/>
    <lineage>
        <taxon>Bacteria</taxon>
        <taxon>Pseudomonadati</taxon>
        <taxon>Spirochaetota</taxon>
        <taxon>Spirochaetia</taxon>
        <taxon>Leptospirales</taxon>
        <taxon>Leptospiraceae</taxon>
        <taxon>Leptospira</taxon>
    </lineage>
</organism>
<gene>
    <name evidence="1" type="ORF">LEP1GSC036_3593</name>
</gene>
<sequence>MSEIPFFSIDFHNSLTCKCPIYLRKRQNTIKTMKMGNGKEKDFFYKLEEKSCFQK</sequence>
<proteinExistence type="predicted"/>
<dbReference type="Proteomes" id="UP000001338">
    <property type="component" value="Unassembled WGS sequence"/>
</dbReference>
<name>A0A828Z9B9_9LEPT</name>
<comment type="caution">
    <text evidence="1">The sequence shown here is derived from an EMBL/GenBank/DDBJ whole genome shotgun (WGS) entry which is preliminary data.</text>
</comment>